<dbReference type="Proteomes" id="UP000008177">
    <property type="component" value="Unplaced contigs"/>
</dbReference>
<dbReference type="AlphaFoldDB" id="G2YAQ8"/>
<dbReference type="HOGENOM" id="CLU_2084494_0_0_1"/>
<feature type="compositionally biased region" description="Polar residues" evidence="1">
    <location>
        <begin position="12"/>
        <end position="25"/>
    </location>
</feature>
<evidence type="ECO:0000313" key="2">
    <source>
        <dbReference type="EMBL" id="CCD34299.1"/>
    </source>
</evidence>
<feature type="compositionally biased region" description="Polar residues" evidence="1">
    <location>
        <begin position="74"/>
        <end position="88"/>
    </location>
</feature>
<protein>
    <submittedName>
        <fullName evidence="2">Uncharacterized protein</fullName>
    </submittedName>
</protein>
<gene>
    <name evidence="2" type="ORF">BofuT4_P026830.1</name>
</gene>
<sequence length="117" mass="13377">MNKLPMPKYPTLRNQARTHNLGPQNTIQGSEIQALPKRIYPDIVFECNNGEDNKPDSVHEGMCEKLHDQESQKRNATTANRTPTSTLEGWNPNHWTIEAIKELSVYFILCWSAKSLV</sequence>
<organism evidence="2 3">
    <name type="scientific">Botryotinia fuckeliana (strain T4)</name>
    <name type="common">Noble rot fungus</name>
    <name type="synonym">Botrytis cinerea</name>
    <dbReference type="NCBI Taxonomy" id="999810"/>
    <lineage>
        <taxon>Eukaryota</taxon>
        <taxon>Fungi</taxon>
        <taxon>Dikarya</taxon>
        <taxon>Ascomycota</taxon>
        <taxon>Pezizomycotina</taxon>
        <taxon>Leotiomycetes</taxon>
        <taxon>Helotiales</taxon>
        <taxon>Sclerotiniaceae</taxon>
        <taxon>Botrytis</taxon>
    </lineage>
</organism>
<reference evidence="3" key="1">
    <citation type="journal article" date="2011" name="PLoS Genet.">
        <title>Genomic analysis of the necrotrophic fungal pathogens Sclerotinia sclerotiorum and Botrytis cinerea.</title>
        <authorList>
            <person name="Amselem J."/>
            <person name="Cuomo C.A."/>
            <person name="van Kan J.A."/>
            <person name="Viaud M."/>
            <person name="Benito E.P."/>
            <person name="Couloux A."/>
            <person name="Coutinho P.M."/>
            <person name="de Vries R.P."/>
            <person name="Dyer P.S."/>
            <person name="Fillinger S."/>
            <person name="Fournier E."/>
            <person name="Gout L."/>
            <person name="Hahn M."/>
            <person name="Kohn L."/>
            <person name="Lapalu N."/>
            <person name="Plummer K.M."/>
            <person name="Pradier J.M."/>
            <person name="Quevillon E."/>
            <person name="Sharon A."/>
            <person name="Simon A."/>
            <person name="ten Have A."/>
            <person name="Tudzynski B."/>
            <person name="Tudzynski P."/>
            <person name="Wincker P."/>
            <person name="Andrew M."/>
            <person name="Anthouard V."/>
            <person name="Beever R.E."/>
            <person name="Beffa R."/>
            <person name="Benoit I."/>
            <person name="Bouzid O."/>
            <person name="Brault B."/>
            <person name="Chen Z."/>
            <person name="Choquer M."/>
            <person name="Collemare J."/>
            <person name="Cotton P."/>
            <person name="Danchin E.G."/>
            <person name="Da Silva C."/>
            <person name="Gautier A."/>
            <person name="Giraud C."/>
            <person name="Giraud T."/>
            <person name="Gonzalez C."/>
            <person name="Grossetete S."/>
            <person name="Guldener U."/>
            <person name="Henrissat B."/>
            <person name="Howlett B.J."/>
            <person name="Kodira C."/>
            <person name="Kretschmer M."/>
            <person name="Lappartient A."/>
            <person name="Leroch M."/>
            <person name="Levis C."/>
            <person name="Mauceli E."/>
            <person name="Neuveglise C."/>
            <person name="Oeser B."/>
            <person name="Pearson M."/>
            <person name="Poulain J."/>
            <person name="Poussereau N."/>
            <person name="Quesneville H."/>
            <person name="Rascle C."/>
            <person name="Schumacher J."/>
            <person name="Segurens B."/>
            <person name="Sexton A."/>
            <person name="Silva E."/>
            <person name="Sirven C."/>
            <person name="Soanes D.M."/>
            <person name="Talbot N.J."/>
            <person name="Templeton M."/>
            <person name="Yandava C."/>
            <person name="Yarden O."/>
            <person name="Zeng Q."/>
            <person name="Rollins J.A."/>
            <person name="Lebrun M.H."/>
            <person name="Dickman M."/>
        </authorList>
    </citation>
    <scope>NUCLEOTIDE SEQUENCE [LARGE SCALE GENOMIC DNA]</scope>
    <source>
        <strain evidence="3">T4</strain>
    </source>
</reference>
<evidence type="ECO:0000256" key="1">
    <source>
        <dbReference type="SAM" id="MobiDB-lite"/>
    </source>
</evidence>
<feature type="region of interest" description="Disordered" evidence="1">
    <location>
        <begin position="1"/>
        <end position="25"/>
    </location>
</feature>
<accession>G2YAQ8</accession>
<dbReference type="EMBL" id="FQ790307">
    <property type="protein sequence ID" value="CCD34299.1"/>
    <property type="molecule type" value="Genomic_DNA"/>
</dbReference>
<dbReference type="InParanoid" id="G2YAQ8"/>
<evidence type="ECO:0000313" key="3">
    <source>
        <dbReference type="Proteomes" id="UP000008177"/>
    </source>
</evidence>
<name>G2YAQ8_BOTF4</name>
<feature type="region of interest" description="Disordered" evidence="1">
    <location>
        <begin position="68"/>
        <end position="91"/>
    </location>
</feature>
<proteinExistence type="predicted"/>